<evidence type="ECO:0000313" key="7">
    <source>
        <dbReference type="Proteomes" id="UP000018442"/>
    </source>
</evidence>
<dbReference type="PANTHER" id="PTHR30349:SF41">
    <property type="entry name" value="INTEGRASE_RECOMBINASE PROTEIN MJ0367-RELATED"/>
    <property type="match status" value="1"/>
</dbReference>
<comment type="similarity">
    <text evidence="1">Belongs to the 'phage' integrase family.</text>
</comment>
<dbReference type="PANTHER" id="PTHR30349">
    <property type="entry name" value="PHAGE INTEGRASE-RELATED"/>
    <property type="match status" value="1"/>
</dbReference>
<evidence type="ECO:0000256" key="2">
    <source>
        <dbReference type="ARBA" id="ARBA00022908"/>
    </source>
</evidence>
<dbReference type="EMBL" id="GG705011">
    <property type="protein sequence ID" value="EEY92812.1"/>
    <property type="molecule type" value="Genomic_DNA"/>
</dbReference>
<dbReference type="InterPro" id="IPR050090">
    <property type="entry name" value="Tyrosine_recombinase_XerCD"/>
</dbReference>
<proteinExistence type="inferred from homology"/>
<dbReference type="Pfam" id="PF00589">
    <property type="entry name" value="Phage_integrase"/>
    <property type="match status" value="1"/>
</dbReference>
<accession>D0SLA5</accession>
<evidence type="ECO:0000313" key="6">
    <source>
        <dbReference type="EMBL" id="EEY92812.1"/>
    </source>
</evidence>
<evidence type="ECO:0000256" key="4">
    <source>
        <dbReference type="ARBA" id="ARBA00023172"/>
    </source>
</evidence>
<dbReference type="SUPFAM" id="SSF56349">
    <property type="entry name" value="DNA breaking-rejoining enzymes"/>
    <property type="match status" value="1"/>
</dbReference>
<organism evidence="6 7">
    <name type="scientific">Acinetobacter junii SH205</name>
    <dbReference type="NCBI Taxonomy" id="575587"/>
    <lineage>
        <taxon>Bacteria</taxon>
        <taxon>Pseudomonadati</taxon>
        <taxon>Pseudomonadota</taxon>
        <taxon>Gammaproteobacteria</taxon>
        <taxon>Moraxellales</taxon>
        <taxon>Moraxellaceae</taxon>
        <taxon>Acinetobacter</taxon>
    </lineage>
</organism>
<name>D0SLA5_ACIJU</name>
<feature type="domain" description="Tyr recombinase" evidence="5">
    <location>
        <begin position="161"/>
        <end position="385"/>
    </location>
</feature>
<keyword evidence="2" id="KW-0229">DNA integration</keyword>
<dbReference type="InterPro" id="IPR011010">
    <property type="entry name" value="DNA_brk_join_enz"/>
</dbReference>
<dbReference type="InterPro" id="IPR010998">
    <property type="entry name" value="Integrase_recombinase_N"/>
</dbReference>
<sequence length="392" mass="45349">MHMKNVLSIRRTTNSSHSVDSTKVKVYDFSYLRGDEQLYAINLFKDWIAQVRHIQGLKQNTIKNHKDNLIRLFSFSQVAPWKLKPHHVITFFESKFDEKTGSSISTSTYAAYCSSWRSFQSYMCDLERANEIQRVFHIRPSKFVNDENSIAVKKSKANNFPKAQALTPEEIASMDEAFKSLILEAYKSRSKSLLPLQRDRVMFHIAIHFALRISELVSLQKQQFSAHYDQRMKHFHNHALLTITGKNSVTGTVPMREPEIYNLLIWYLENIRPKILMRRKDQKDGVCLFEGTEYLISNLIFPSERGGVITPNTFRKRLEQVALLSGNVGFKPTPHTLRHTGCTLMLPLYSPDIAQKYMRHKNLFTTLGYYHPTVLDAATQPNIPIDLFGDES</sequence>
<dbReference type="CDD" id="cd00397">
    <property type="entry name" value="DNA_BRE_C"/>
    <property type="match status" value="1"/>
</dbReference>
<dbReference type="HOGENOM" id="CLU_707188_0_0_6"/>
<dbReference type="InterPro" id="IPR013762">
    <property type="entry name" value="Integrase-like_cat_sf"/>
</dbReference>
<dbReference type="Proteomes" id="UP000018442">
    <property type="component" value="Unassembled WGS sequence"/>
</dbReference>
<evidence type="ECO:0000259" key="5">
    <source>
        <dbReference type="PROSITE" id="PS51898"/>
    </source>
</evidence>
<protein>
    <submittedName>
        <fullName evidence="6">Site-specific recombinase, phage integrase family</fullName>
    </submittedName>
</protein>
<keyword evidence="4" id="KW-0233">DNA recombination</keyword>
<dbReference type="Gene3D" id="1.10.443.10">
    <property type="entry name" value="Intergrase catalytic core"/>
    <property type="match status" value="1"/>
</dbReference>
<dbReference type="GO" id="GO:0006310">
    <property type="term" value="P:DNA recombination"/>
    <property type="evidence" value="ECO:0007669"/>
    <property type="project" value="UniProtKB-KW"/>
</dbReference>
<dbReference type="Gene3D" id="1.10.150.130">
    <property type="match status" value="1"/>
</dbReference>
<gene>
    <name evidence="6" type="ORF">HMPREF0026_00088</name>
</gene>
<keyword evidence="3" id="KW-0238">DNA-binding</keyword>
<dbReference type="AlphaFoldDB" id="D0SLA5"/>
<dbReference type="GO" id="GO:0015074">
    <property type="term" value="P:DNA integration"/>
    <property type="evidence" value="ECO:0007669"/>
    <property type="project" value="UniProtKB-KW"/>
</dbReference>
<dbReference type="PROSITE" id="PS51898">
    <property type="entry name" value="TYR_RECOMBINASE"/>
    <property type="match status" value="1"/>
</dbReference>
<dbReference type="GO" id="GO:0003677">
    <property type="term" value="F:DNA binding"/>
    <property type="evidence" value="ECO:0007669"/>
    <property type="project" value="UniProtKB-KW"/>
</dbReference>
<evidence type="ECO:0000256" key="1">
    <source>
        <dbReference type="ARBA" id="ARBA00008857"/>
    </source>
</evidence>
<dbReference type="InterPro" id="IPR002104">
    <property type="entry name" value="Integrase_catalytic"/>
</dbReference>
<reference evidence="7" key="1">
    <citation type="journal article" date="2012" name="PLoS ONE">
        <title>The success of Acinetobacter species; genetic, metabolic and virulence attributes.</title>
        <authorList>
            <person name="Peleg A.Y."/>
            <person name="de Breij A."/>
            <person name="Adams M.D."/>
            <person name="Cerqueira G.M."/>
            <person name="Mocali S."/>
            <person name="Galardini M."/>
            <person name="Nibbering P.H."/>
            <person name="Earl A.M."/>
            <person name="Ward D.V."/>
            <person name="Paterson D.L."/>
            <person name="Seifert H."/>
            <person name="Dijkshoorn L."/>
        </authorList>
    </citation>
    <scope>NUCLEOTIDE SEQUENCE [LARGE SCALE GENOMIC DNA]</scope>
    <source>
        <strain evidence="7">SH205</strain>
    </source>
</reference>
<evidence type="ECO:0000256" key="3">
    <source>
        <dbReference type="ARBA" id="ARBA00023125"/>
    </source>
</evidence>